<feature type="domain" description="PpiC" evidence="12">
    <location>
        <begin position="233"/>
        <end position="333"/>
    </location>
</feature>
<evidence type="ECO:0000313" key="15">
    <source>
        <dbReference type="Proteomes" id="UP000004671"/>
    </source>
</evidence>
<dbReference type="InterPro" id="IPR046357">
    <property type="entry name" value="PPIase_dom_sf"/>
</dbReference>
<dbReference type="Pfam" id="PF13145">
    <property type="entry name" value="Rotamase_2"/>
    <property type="match status" value="1"/>
</dbReference>
<evidence type="ECO:0000313" key="14">
    <source>
        <dbReference type="EMBL" id="EHO39914.1"/>
    </source>
</evidence>
<comment type="subcellular location">
    <subcellularLocation>
        <location evidence="1">Cell inner membrane</location>
        <topology evidence="1">Single-pass type II membrane protein</topology>
        <orientation evidence="1">Periplasmic side</orientation>
    </subcellularLocation>
</comment>
<evidence type="ECO:0000256" key="3">
    <source>
        <dbReference type="ARBA" id="ARBA00022519"/>
    </source>
</evidence>
<dbReference type="GO" id="GO:0005886">
    <property type="term" value="C:plasma membrane"/>
    <property type="evidence" value="ECO:0007669"/>
    <property type="project" value="UniProtKB-SubCell"/>
</dbReference>
<keyword evidence="5" id="KW-1133">Transmembrane helix</keyword>
<dbReference type="InParanoid" id="H1XNX4"/>
<evidence type="ECO:0000313" key="16">
    <source>
        <dbReference type="Proteomes" id="UP000183868"/>
    </source>
</evidence>
<reference evidence="14 15" key="1">
    <citation type="submission" date="2011-09" db="EMBL/GenBank/DDBJ databases">
        <title>The permanent draft genome of Caldithrix abyssi DSM 13497.</title>
        <authorList>
            <consortium name="US DOE Joint Genome Institute (JGI-PGF)"/>
            <person name="Lucas S."/>
            <person name="Han J."/>
            <person name="Lapidus A."/>
            <person name="Bruce D."/>
            <person name="Goodwin L."/>
            <person name="Pitluck S."/>
            <person name="Peters L."/>
            <person name="Kyrpides N."/>
            <person name="Mavromatis K."/>
            <person name="Ivanova N."/>
            <person name="Mikhailova N."/>
            <person name="Chertkov O."/>
            <person name="Detter J.C."/>
            <person name="Tapia R."/>
            <person name="Han C."/>
            <person name="Land M."/>
            <person name="Hauser L."/>
            <person name="Markowitz V."/>
            <person name="Cheng J.-F."/>
            <person name="Hugenholtz P."/>
            <person name="Woyke T."/>
            <person name="Wu D."/>
            <person name="Spring S."/>
            <person name="Brambilla E."/>
            <person name="Klenk H.-P."/>
            <person name="Eisen J.A."/>
        </authorList>
    </citation>
    <scope>NUCLEOTIDE SEQUENCE [LARGE SCALE GENOMIC DNA]</scope>
    <source>
        <strain evidence="14 15">DSM 13497</strain>
    </source>
</reference>
<accession>H1XNX4</accession>
<protein>
    <recommendedName>
        <fullName evidence="9">Periplasmic chaperone PpiD</fullName>
    </recommendedName>
    <alternativeName>
        <fullName evidence="10">Periplasmic folding chaperone</fullName>
    </alternativeName>
</protein>
<dbReference type="PANTHER" id="PTHR47529">
    <property type="entry name" value="PEPTIDYL-PROLYL CIS-TRANS ISOMERASE D"/>
    <property type="match status" value="1"/>
</dbReference>
<gene>
    <name evidence="13" type="ORF">Cabys_3062</name>
    <name evidence="14" type="ORF">Calab_0265</name>
</gene>
<dbReference type="Proteomes" id="UP000183868">
    <property type="component" value="Chromosome"/>
</dbReference>
<dbReference type="STRING" id="880073.Cabys_3062"/>
<evidence type="ECO:0000256" key="11">
    <source>
        <dbReference type="PROSITE-ProRule" id="PRU00278"/>
    </source>
</evidence>
<dbReference type="InterPro" id="IPR027304">
    <property type="entry name" value="Trigger_fact/SurA_dom_sf"/>
</dbReference>
<dbReference type="EMBL" id="CM001402">
    <property type="protein sequence ID" value="EHO39914.1"/>
    <property type="molecule type" value="Genomic_DNA"/>
</dbReference>
<dbReference type="EMBL" id="CP018099">
    <property type="protein sequence ID" value="APF19810.1"/>
    <property type="molecule type" value="Genomic_DNA"/>
</dbReference>
<dbReference type="AlphaFoldDB" id="H1XNX4"/>
<dbReference type="SUPFAM" id="SSF109998">
    <property type="entry name" value="Triger factor/SurA peptide-binding domain-like"/>
    <property type="match status" value="1"/>
</dbReference>
<dbReference type="Gene3D" id="3.10.50.40">
    <property type="match status" value="2"/>
</dbReference>
<evidence type="ECO:0000256" key="10">
    <source>
        <dbReference type="ARBA" id="ARBA00042775"/>
    </source>
</evidence>
<evidence type="ECO:0000256" key="4">
    <source>
        <dbReference type="ARBA" id="ARBA00022692"/>
    </source>
</evidence>
<dbReference type="OrthoDB" id="9812372at2"/>
<comment type="similarity">
    <text evidence="8">Belongs to the PpiD chaperone family.</text>
</comment>
<dbReference type="eggNOG" id="COG0760">
    <property type="taxonomic scope" value="Bacteria"/>
</dbReference>
<keyword evidence="6" id="KW-0472">Membrane</keyword>
<dbReference type="Proteomes" id="UP000004671">
    <property type="component" value="Chromosome"/>
</dbReference>
<dbReference type="GO" id="GO:0003755">
    <property type="term" value="F:peptidyl-prolyl cis-trans isomerase activity"/>
    <property type="evidence" value="ECO:0007669"/>
    <property type="project" value="UniProtKB-KW"/>
</dbReference>
<keyword evidence="11 14" id="KW-0413">Isomerase</keyword>
<dbReference type="Pfam" id="PF13623">
    <property type="entry name" value="SurA_N_2"/>
    <property type="match status" value="1"/>
</dbReference>
<dbReference type="RefSeq" id="WP_006926814.1">
    <property type="nucleotide sequence ID" value="NZ_CM001402.1"/>
</dbReference>
<organism evidence="14 15">
    <name type="scientific">Caldithrix abyssi DSM 13497</name>
    <dbReference type="NCBI Taxonomy" id="880073"/>
    <lineage>
        <taxon>Bacteria</taxon>
        <taxon>Pseudomonadati</taxon>
        <taxon>Calditrichota</taxon>
        <taxon>Calditrichia</taxon>
        <taxon>Calditrichales</taxon>
        <taxon>Calditrichaceae</taxon>
        <taxon>Caldithrix</taxon>
    </lineage>
</organism>
<dbReference type="HOGENOM" id="CLU_023843_0_0_0"/>
<dbReference type="SUPFAM" id="SSF54534">
    <property type="entry name" value="FKBP-like"/>
    <property type="match status" value="2"/>
</dbReference>
<proteinExistence type="inferred from homology"/>
<name>H1XNX4_CALAY</name>
<dbReference type="InterPro" id="IPR052029">
    <property type="entry name" value="PpiD_chaperone"/>
</dbReference>
<dbReference type="KEGG" id="caby:Cabys_3062"/>
<dbReference type="Gene3D" id="1.10.4030.10">
    <property type="entry name" value="Porin chaperone SurA, peptide-binding domain"/>
    <property type="match status" value="1"/>
</dbReference>
<dbReference type="InterPro" id="IPR000297">
    <property type="entry name" value="PPIase_PpiC"/>
</dbReference>
<evidence type="ECO:0000256" key="9">
    <source>
        <dbReference type="ARBA" id="ARBA00040743"/>
    </source>
</evidence>
<dbReference type="PaxDb" id="880073-Calab_0265"/>
<evidence type="ECO:0000256" key="8">
    <source>
        <dbReference type="ARBA" id="ARBA00038408"/>
    </source>
</evidence>
<reference evidence="13 16" key="2">
    <citation type="submission" date="2016-11" db="EMBL/GenBank/DDBJ databases">
        <title>Genomic analysis of Caldithrix abyssi and proposal of a novel bacterial phylum Caldithrichaeota.</title>
        <authorList>
            <person name="Kublanov I."/>
            <person name="Sigalova O."/>
            <person name="Gavrilov S."/>
            <person name="Lebedinsky A."/>
            <person name="Ivanova N."/>
            <person name="Daum C."/>
            <person name="Reddy T."/>
            <person name="Klenk H.P."/>
            <person name="Goker M."/>
            <person name="Reva O."/>
            <person name="Miroshnichenko M."/>
            <person name="Kyprides N."/>
            <person name="Woyke T."/>
            <person name="Gelfand M."/>
        </authorList>
    </citation>
    <scope>NUCLEOTIDE SEQUENCE [LARGE SCALE GENOMIC DNA]</scope>
    <source>
        <strain evidence="13 16">LF13</strain>
    </source>
</reference>
<keyword evidence="7" id="KW-0143">Chaperone</keyword>
<evidence type="ECO:0000256" key="7">
    <source>
        <dbReference type="ARBA" id="ARBA00023186"/>
    </source>
</evidence>
<evidence type="ECO:0000259" key="12">
    <source>
        <dbReference type="PROSITE" id="PS50198"/>
    </source>
</evidence>
<keyword evidence="3" id="KW-0997">Cell inner membrane</keyword>
<sequence length="601" mass="69092" precursor="true">MMTKMREFSKIFIILVAASFIALMVFEWGADYSAQSNRRDVVGEVNGKKLSYSEFNELFQQIYREDKARTGKESYTDDDLQKLRDQVWERFVQQTLFEEEMKRLGIAVSDSEVVYQILNYPLEDFKRHPSFQTNGVFDMNKYRAALGNPNIPWMQIEQIYRQQIPYVKLQNIITNSVRVSDEEVLDAFEKNNIKVKVEYLGVNSFQFISDSLQVTDQEIEKYYNEHKKDFEQKERRALSYVKFEIKTTKEDTQAVMQEFESIKKRLAAGEDFNNLALEYSEDPSVKNNKGELGYFARGDMVKPFEEAAFNAKVGEIVGPIQTSYGFHLIKVEDKKVEDGKQKVKVSHILMKVHPAPSRIESVEHNARLFAEDAKTNGFVEQAKTMGYQVKTTPLFPKEGDFIPGIGNHAAIKAFAFSAELNEVSNIFNVNDGYVVVTVSQIEPKGYRPLESVKQVIINRIRTEKAKAMAKAHIEKFSDRVKAGEDFASIAESDPEKKLRHDITPLFSRASTVPGIGFSVEFNATAFALEPGEISDLVETARGYYYLKSLEKTPFDSTAFAAQKDAIRTRLLNEKRNQIFTSWYEQLKEKADIEDNRRMFNL</sequence>
<dbReference type="PROSITE" id="PS50198">
    <property type="entry name" value="PPIC_PPIASE_2"/>
    <property type="match status" value="1"/>
</dbReference>
<dbReference type="Pfam" id="PF00639">
    <property type="entry name" value="Rotamase"/>
    <property type="match status" value="2"/>
</dbReference>
<evidence type="ECO:0000256" key="5">
    <source>
        <dbReference type="ARBA" id="ARBA00022989"/>
    </source>
</evidence>
<evidence type="ECO:0000256" key="1">
    <source>
        <dbReference type="ARBA" id="ARBA00004382"/>
    </source>
</evidence>
<keyword evidence="2" id="KW-1003">Cell membrane</keyword>
<evidence type="ECO:0000313" key="13">
    <source>
        <dbReference type="EMBL" id="APF19810.1"/>
    </source>
</evidence>
<evidence type="ECO:0000256" key="2">
    <source>
        <dbReference type="ARBA" id="ARBA00022475"/>
    </source>
</evidence>
<keyword evidence="4" id="KW-0812">Transmembrane</keyword>
<evidence type="ECO:0000256" key="6">
    <source>
        <dbReference type="ARBA" id="ARBA00023136"/>
    </source>
</evidence>
<dbReference type="PANTHER" id="PTHR47529:SF1">
    <property type="entry name" value="PERIPLASMIC CHAPERONE PPID"/>
    <property type="match status" value="1"/>
</dbReference>
<dbReference type="FunCoup" id="H1XNX4">
    <property type="interactions" value="166"/>
</dbReference>
<keyword evidence="11" id="KW-0697">Rotamase</keyword>
<keyword evidence="15" id="KW-1185">Reference proteome</keyword>